<protein>
    <submittedName>
        <fullName evidence="4">Acyltransferase</fullName>
    </submittedName>
</protein>
<dbReference type="AlphaFoldDB" id="A0A2U2HIQ9"/>
<dbReference type="OrthoDB" id="9814807at2"/>
<gene>
    <name evidence="4" type="ORF">C7C56_015850</name>
</gene>
<keyword evidence="5" id="KW-1185">Reference proteome</keyword>
<feature type="domain" description="SGNH" evidence="3">
    <location>
        <begin position="395"/>
        <end position="591"/>
    </location>
</feature>
<comment type="caution">
    <text evidence="4">The sequence shown here is derived from an EMBL/GenBank/DDBJ whole genome shotgun (WGS) entry which is preliminary data.</text>
</comment>
<feature type="transmembrane region" description="Helical" evidence="1">
    <location>
        <begin position="154"/>
        <end position="171"/>
    </location>
</feature>
<proteinExistence type="predicted"/>
<organism evidence="4 5">
    <name type="scientific">Massilia glaciei</name>
    <dbReference type="NCBI Taxonomy" id="1524097"/>
    <lineage>
        <taxon>Bacteria</taxon>
        <taxon>Pseudomonadati</taxon>
        <taxon>Pseudomonadota</taxon>
        <taxon>Betaproteobacteria</taxon>
        <taxon>Burkholderiales</taxon>
        <taxon>Oxalobacteraceae</taxon>
        <taxon>Telluria group</taxon>
        <taxon>Massilia</taxon>
    </lineage>
</organism>
<dbReference type="InterPro" id="IPR043968">
    <property type="entry name" value="SGNH"/>
</dbReference>
<keyword evidence="1" id="KW-0472">Membrane</keyword>
<dbReference type="InterPro" id="IPR002656">
    <property type="entry name" value="Acyl_transf_3_dom"/>
</dbReference>
<name>A0A2U2HIQ9_9BURK</name>
<feature type="transmembrane region" description="Helical" evidence="1">
    <location>
        <begin position="177"/>
        <end position="198"/>
    </location>
</feature>
<accession>A0A2U2HIQ9</accession>
<evidence type="ECO:0000256" key="1">
    <source>
        <dbReference type="SAM" id="Phobius"/>
    </source>
</evidence>
<dbReference type="EMBL" id="PXWF02000243">
    <property type="protein sequence ID" value="PWF46642.1"/>
    <property type="molecule type" value="Genomic_DNA"/>
</dbReference>
<sequence length="611" mass="65832">MAYRKDIQVLRGVAVALVVLFHLGVGGFEGGFLGVDVFFVISGYLMATIYDPLRKRDFFIRRATRLLPAYFAVIGATLAAALFVTIPNEHAQIATQAWFAVPFASNIGFWMDESYFDKSLLRPLLHLWSLGVEIQFYAAVPLLAWIFHKARGGFTLILLGSALLCFIALGSSPKTAFYWMPCRLWEFLLGYGVAKFVYRPAPAAARRRWLGAAALLALACIALAAPGSGGLGFRAGHPGLGALLIAIACATVLACGLPAPLERSGAATVFERLGRYSYSIYLAHFPVIVLFLYQPFAGTVLKAGSAPQLAALALLVAAASALLYRCVELPLRTAGRATPRLALFSALAVLGIAVGGGLAQKALTPERELRVLDAYADRGVFRCGKLNNLLAPRARSCELTRPIARPSHRLLLVGNSHADAIKDGLAAAAQARNASLRLIAENNPLFSNGMDPEAVLAEARAHAVDTIVLHFSPRVDFKLEQVLALARRDGVRVALIMPVPTWPAHIPQALWDAMQGRAAPPVQHLEDYLAFNADLIGLLGRIDDDGLRVYHSGAVLCDRACRYLSADGRPFYYDSNHLTLTGSAQLRGLFARLVADLRQGRAAAGFPAAGK</sequence>
<dbReference type="Proteomes" id="UP000241421">
    <property type="component" value="Unassembled WGS sequence"/>
</dbReference>
<dbReference type="Pfam" id="PF01757">
    <property type="entry name" value="Acyl_transf_3"/>
    <property type="match status" value="1"/>
</dbReference>
<dbReference type="PANTHER" id="PTHR23028:SF53">
    <property type="entry name" value="ACYL_TRANSF_3 DOMAIN-CONTAINING PROTEIN"/>
    <property type="match status" value="1"/>
</dbReference>
<dbReference type="GO" id="GO:0009103">
    <property type="term" value="P:lipopolysaccharide biosynthetic process"/>
    <property type="evidence" value="ECO:0007669"/>
    <property type="project" value="TreeGrafter"/>
</dbReference>
<feature type="transmembrane region" description="Helical" evidence="1">
    <location>
        <begin position="278"/>
        <end position="296"/>
    </location>
</feature>
<dbReference type="RefSeq" id="WP_106758348.1">
    <property type="nucleotide sequence ID" value="NZ_PXWF02000243.1"/>
</dbReference>
<feature type="transmembrane region" description="Helical" evidence="1">
    <location>
        <begin position="125"/>
        <end position="147"/>
    </location>
</feature>
<feature type="transmembrane region" description="Helical" evidence="1">
    <location>
        <begin position="308"/>
        <end position="327"/>
    </location>
</feature>
<feature type="transmembrane region" description="Helical" evidence="1">
    <location>
        <begin position="239"/>
        <end position="257"/>
    </location>
</feature>
<feature type="transmembrane region" description="Helical" evidence="1">
    <location>
        <begin position="65"/>
        <end position="86"/>
    </location>
</feature>
<dbReference type="GO" id="GO:0016020">
    <property type="term" value="C:membrane"/>
    <property type="evidence" value="ECO:0007669"/>
    <property type="project" value="TreeGrafter"/>
</dbReference>
<evidence type="ECO:0000259" key="2">
    <source>
        <dbReference type="Pfam" id="PF01757"/>
    </source>
</evidence>
<feature type="transmembrane region" description="Helical" evidence="1">
    <location>
        <begin position="31"/>
        <end position="53"/>
    </location>
</feature>
<evidence type="ECO:0000259" key="3">
    <source>
        <dbReference type="Pfam" id="PF19040"/>
    </source>
</evidence>
<keyword evidence="1" id="KW-0812">Transmembrane</keyword>
<dbReference type="PANTHER" id="PTHR23028">
    <property type="entry name" value="ACETYLTRANSFERASE"/>
    <property type="match status" value="1"/>
</dbReference>
<evidence type="ECO:0000313" key="4">
    <source>
        <dbReference type="EMBL" id="PWF46642.1"/>
    </source>
</evidence>
<dbReference type="Pfam" id="PF19040">
    <property type="entry name" value="SGNH"/>
    <property type="match status" value="1"/>
</dbReference>
<keyword evidence="4" id="KW-0012">Acyltransferase</keyword>
<dbReference type="InterPro" id="IPR050879">
    <property type="entry name" value="Acyltransferase_3"/>
</dbReference>
<keyword evidence="4" id="KW-0808">Transferase</keyword>
<feature type="domain" description="Acyltransferase 3" evidence="2">
    <location>
        <begin position="6"/>
        <end position="324"/>
    </location>
</feature>
<feature type="transmembrane region" description="Helical" evidence="1">
    <location>
        <begin position="339"/>
        <end position="359"/>
    </location>
</feature>
<evidence type="ECO:0000313" key="5">
    <source>
        <dbReference type="Proteomes" id="UP000241421"/>
    </source>
</evidence>
<feature type="transmembrane region" description="Helical" evidence="1">
    <location>
        <begin position="7"/>
        <end position="25"/>
    </location>
</feature>
<keyword evidence="1" id="KW-1133">Transmembrane helix</keyword>
<reference evidence="4 5" key="1">
    <citation type="submission" date="2018-04" db="EMBL/GenBank/DDBJ databases">
        <title>Massilia violaceinigra sp. nov., a novel purple-pigmented bacterium isolated from Tianshan glacier, Xinjiang, China.</title>
        <authorList>
            <person name="Wang H."/>
        </authorList>
    </citation>
    <scope>NUCLEOTIDE SEQUENCE [LARGE SCALE GENOMIC DNA]</scope>
    <source>
        <strain evidence="4 5">B448-2</strain>
    </source>
</reference>
<feature type="transmembrane region" description="Helical" evidence="1">
    <location>
        <begin position="210"/>
        <end position="233"/>
    </location>
</feature>
<dbReference type="GO" id="GO:0016747">
    <property type="term" value="F:acyltransferase activity, transferring groups other than amino-acyl groups"/>
    <property type="evidence" value="ECO:0007669"/>
    <property type="project" value="InterPro"/>
</dbReference>